<gene>
    <name evidence="2" type="ORF">J2738_003746</name>
</gene>
<reference evidence="2" key="1">
    <citation type="submission" date="2023-07" db="EMBL/GenBank/DDBJ databases">
        <title>Sorghum-associated microbial communities from plants grown in Nebraska, USA.</title>
        <authorList>
            <person name="Schachtman D."/>
        </authorList>
    </citation>
    <scope>NUCLEOTIDE SEQUENCE</scope>
    <source>
        <strain evidence="2">DS2114</strain>
    </source>
</reference>
<dbReference type="Proteomes" id="UP001184828">
    <property type="component" value="Unassembled WGS sequence"/>
</dbReference>
<accession>A0AAE4BX15</accession>
<evidence type="ECO:0000313" key="2">
    <source>
        <dbReference type="EMBL" id="MDR6427591.1"/>
    </source>
</evidence>
<dbReference type="EMBL" id="JAVDQZ010000005">
    <property type="protein sequence ID" value="MDR6427591.1"/>
    <property type="molecule type" value="Genomic_DNA"/>
</dbReference>
<comment type="caution">
    <text evidence="2">The sequence shown here is derived from an EMBL/GenBank/DDBJ whole genome shotgun (WGS) entry which is preliminary data.</text>
</comment>
<evidence type="ECO:0000256" key="1">
    <source>
        <dbReference type="SAM" id="Phobius"/>
    </source>
</evidence>
<keyword evidence="1" id="KW-1133">Transmembrane helix</keyword>
<protein>
    <submittedName>
        <fullName evidence="2">Uncharacterized protein</fullName>
    </submittedName>
</protein>
<feature type="transmembrane region" description="Helical" evidence="1">
    <location>
        <begin position="92"/>
        <end position="109"/>
    </location>
</feature>
<proteinExistence type="predicted"/>
<sequence length="146" mass="15818">MNDVVAKQVAKTNIAMISRVMMASTSAIAPPPPTVDSLASRQALKTISAKGMATRPVPQTLELPSAQAQPLRGLADARHPVHKDWMVSRRSASRIVIVIVAAGVAMAMPRSSGQPTLRHFNFAGMRHYNFAPTSAKDTMYLMLNHE</sequence>
<dbReference type="AlphaFoldDB" id="A0AAE4BX15"/>
<keyword evidence="1" id="KW-0472">Membrane</keyword>
<name>A0AAE4BX15_VARPD</name>
<dbReference type="RefSeq" id="WP_209536304.1">
    <property type="nucleotide sequence ID" value="NZ_JAUSRU010000004.1"/>
</dbReference>
<organism evidence="2 3">
    <name type="scientific">Variovorax paradoxus</name>
    <dbReference type="NCBI Taxonomy" id="34073"/>
    <lineage>
        <taxon>Bacteria</taxon>
        <taxon>Pseudomonadati</taxon>
        <taxon>Pseudomonadota</taxon>
        <taxon>Betaproteobacteria</taxon>
        <taxon>Burkholderiales</taxon>
        <taxon>Comamonadaceae</taxon>
        <taxon>Variovorax</taxon>
    </lineage>
</organism>
<evidence type="ECO:0000313" key="3">
    <source>
        <dbReference type="Proteomes" id="UP001184828"/>
    </source>
</evidence>
<keyword evidence="1" id="KW-0812">Transmembrane</keyword>